<dbReference type="InterPro" id="IPR053951">
    <property type="entry name" value="K_trans_N"/>
</dbReference>
<dbReference type="InterPro" id="IPR023051">
    <property type="entry name" value="Kup"/>
</dbReference>
<evidence type="ECO:0000259" key="14">
    <source>
        <dbReference type="Pfam" id="PF02705"/>
    </source>
</evidence>
<evidence type="ECO:0000256" key="5">
    <source>
        <dbReference type="ARBA" id="ARBA00022519"/>
    </source>
</evidence>
<organism evidence="16 17">
    <name type="scientific">Benzoatithermus flavus</name>
    <dbReference type="NCBI Taxonomy" id="3108223"/>
    <lineage>
        <taxon>Bacteria</taxon>
        <taxon>Pseudomonadati</taxon>
        <taxon>Pseudomonadota</taxon>
        <taxon>Alphaproteobacteria</taxon>
        <taxon>Geminicoccales</taxon>
        <taxon>Geminicoccaceae</taxon>
        <taxon>Benzoatithermus</taxon>
    </lineage>
</organism>
<dbReference type="EMBL" id="JBBLZC010000004">
    <property type="protein sequence ID" value="MEK0082613.1"/>
    <property type="molecule type" value="Genomic_DNA"/>
</dbReference>
<comment type="subcellular location">
    <subcellularLocation>
        <location evidence="13">Cell membrane</location>
        <topology evidence="13">Multi-pass membrane protein</topology>
    </subcellularLocation>
    <subcellularLocation>
        <location evidence="1">Membrane</location>
        <topology evidence="1">Multi-pass membrane protein</topology>
    </subcellularLocation>
</comment>
<feature type="domain" description="K+ potassium transporter integral membrane" evidence="14">
    <location>
        <begin position="28"/>
        <end position="480"/>
    </location>
</feature>
<dbReference type="Pfam" id="PF22776">
    <property type="entry name" value="K_trans_C"/>
    <property type="match status" value="1"/>
</dbReference>
<evidence type="ECO:0000313" key="16">
    <source>
        <dbReference type="EMBL" id="MEK0082613.1"/>
    </source>
</evidence>
<name>A0ABU8XN52_9PROT</name>
<evidence type="ECO:0000256" key="3">
    <source>
        <dbReference type="ARBA" id="ARBA00022448"/>
    </source>
</evidence>
<evidence type="ECO:0000256" key="8">
    <source>
        <dbReference type="ARBA" id="ARBA00022847"/>
    </source>
</evidence>
<keyword evidence="12 13" id="KW-0472">Membrane</keyword>
<feature type="transmembrane region" description="Helical" evidence="13">
    <location>
        <begin position="354"/>
        <end position="374"/>
    </location>
</feature>
<proteinExistence type="inferred from homology"/>
<evidence type="ECO:0000256" key="11">
    <source>
        <dbReference type="ARBA" id="ARBA00023065"/>
    </source>
</evidence>
<evidence type="ECO:0000256" key="12">
    <source>
        <dbReference type="ARBA" id="ARBA00023136"/>
    </source>
</evidence>
<comment type="function">
    <text evidence="13">Transport of potassium into the cell. Likely operates as a K(+):H(+) symporter.</text>
</comment>
<accession>A0ABU8XN52</accession>
<comment type="catalytic activity">
    <reaction evidence="13">
        <text>K(+)(in) + H(+)(in) = K(+)(out) + H(+)(out)</text>
        <dbReference type="Rhea" id="RHEA:28490"/>
        <dbReference type="ChEBI" id="CHEBI:15378"/>
        <dbReference type="ChEBI" id="CHEBI:29103"/>
    </reaction>
</comment>
<evidence type="ECO:0000256" key="10">
    <source>
        <dbReference type="ARBA" id="ARBA00022989"/>
    </source>
</evidence>
<evidence type="ECO:0000256" key="2">
    <source>
        <dbReference type="ARBA" id="ARBA00007019"/>
    </source>
</evidence>
<evidence type="ECO:0000259" key="15">
    <source>
        <dbReference type="Pfam" id="PF22776"/>
    </source>
</evidence>
<evidence type="ECO:0000256" key="9">
    <source>
        <dbReference type="ARBA" id="ARBA00022958"/>
    </source>
</evidence>
<dbReference type="RefSeq" id="WP_418158464.1">
    <property type="nucleotide sequence ID" value="NZ_JBBLZC010000004.1"/>
</dbReference>
<evidence type="ECO:0000313" key="17">
    <source>
        <dbReference type="Proteomes" id="UP001375743"/>
    </source>
</evidence>
<evidence type="ECO:0000256" key="1">
    <source>
        <dbReference type="ARBA" id="ARBA00004141"/>
    </source>
</evidence>
<dbReference type="PANTHER" id="PTHR30540">
    <property type="entry name" value="OSMOTIC STRESS POTASSIUM TRANSPORTER"/>
    <property type="match status" value="1"/>
</dbReference>
<dbReference type="PANTHER" id="PTHR30540:SF79">
    <property type="entry name" value="LOW AFFINITY POTASSIUM TRANSPORT SYSTEM PROTEIN KUP"/>
    <property type="match status" value="1"/>
</dbReference>
<keyword evidence="8 13" id="KW-0769">Symport</keyword>
<feature type="transmembrane region" description="Helical" evidence="13">
    <location>
        <begin position="416"/>
        <end position="434"/>
    </location>
</feature>
<feature type="transmembrane region" description="Helical" evidence="13">
    <location>
        <begin position="65"/>
        <end position="85"/>
    </location>
</feature>
<comment type="caution">
    <text evidence="16">The sequence shown here is derived from an EMBL/GenBank/DDBJ whole genome shotgun (WGS) entry which is preliminary data.</text>
</comment>
<dbReference type="Proteomes" id="UP001375743">
    <property type="component" value="Unassembled WGS sequence"/>
</dbReference>
<feature type="transmembrane region" description="Helical" evidence="13">
    <location>
        <begin position="158"/>
        <end position="174"/>
    </location>
</feature>
<feature type="transmembrane region" description="Helical" evidence="13">
    <location>
        <begin position="440"/>
        <end position="457"/>
    </location>
</feature>
<dbReference type="InterPro" id="IPR003855">
    <property type="entry name" value="K+_transporter"/>
</dbReference>
<keyword evidence="6 13" id="KW-0633">Potassium transport</keyword>
<protein>
    <recommendedName>
        <fullName evidence="13">Probable potassium transport system protein Kup</fullName>
    </recommendedName>
</protein>
<gene>
    <name evidence="13" type="primary">kup</name>
    <name evidence="16" type="ORF">U1T56_05590</name>
</gene>
<feature type="transmembrane region" description="Helical" evidence="13">
    <location>
        <begin position="186"/>
        <end position="206"/>
    </location>
</feature>
<evidence type="ECO:0000256" key="6">
    <source>
        <dbReference type="ARBA" id="ARBA00022538"/>
    </source>
</evidence>
<keyword evidence="3 13" id="KW-0813">Transport</keyword>
<evidence type="ECO:0000256" key="4">
    <source>
        <dbReference type="ARBA" id="ARBA00022475"/>
    </source>
</evidence>
<keyword evidence="10 13" id="KW-1133">Transmembrane helix</keyword>
<keyword evidence="11 13" id="KW-0406">Ion transport</keyword>
<feature type="transmembrane region" description="Helical" evidence="13">
    <location>
        <begin position="262"/>
        <end position="282"/>
    </location>
</feature>
<keyword evidence="5" id="KW-0997">Cell inner membrane</keyword>
<dbReference type="InterPro" id="IPR053952">
    <property type="entry name" value="K_trans_C"/>
</dbReference>
<reference evidence="16 17" key="1">
    <citation type="submission" date="2024-01" db="EMBL/GenBank/DDBJ databases">
        <title>Multi-omics insights into the function and evolution of sodium benzoate biodegradation pathways in Benzoatithermus flavus gen. nov., sp. nov. from hot spring.</title>
        <authorList>
            <person name="Hu C.-J."/>
            <person name="Li W.-J."/>
        </authorList>
    </citation>
    <scope>NUCLEOTIDE SEQUENCE [LARGE SCALE GENOMIC DNA]</scope>
    <source>
        <strain evidence="16 17">SYSU G07066</strain>
    </source>
</reference>
<feature type="transmembrane region" description="Helical" evidence="13">
    <location>
        <begin position="120"/>
        <end position="146"/>
    </location>
</feature>
<sequence length="638" mass="68616">MTTSITPAAEAAVSPEPDRRTRSRQALVLGALGIVFGDIGTSPLYTIRETFHATGGLAADERSVLAALSMIFWSLILIVTIKYILVMLHADNRGEGGILAIGSLALRGTRRTSRLRRMTLALAIFGLALFYADGLITPAISVLSAVEGLETATPELEPYVLPIAAVVLAGLFLLQGSGTARIGRLFGPVMVVWFAVLAVLGAAQIAENPAVLRALDPRHALDLFAVAGLRVLVALGAIVLAVTGAEAIYADMGHFGRTTIRIAWLGLVLPSLVLNYFGQGALILREPAALADPFYHLVPADLLYPLIGLATVATIIASQALISGLFSVTRQAIQLGYLPRLTIRHTSATERGQIYLPAVNWLLAAGVLAIALTFRSSSNLAGAYGITVTGTMGTSTILAGIVAVRLWRWRPATATLVFGGLFLIELTYIAANVLKIAHGGWLPLLIAAALSYTVVTWQRGRRILSQRLYADAMPIQSFIAHIDKSAARVPDTAVYMTGNGSVTPAALLHNLKHNKVLHERVLLMTVRTVDEPFVPDNRRLEVDRLGKGFFRVTASYGFMEEPDVPKALTRCREHGLAIDLDFVSFFIGRETLVPAKRPELGPIAEKIFVFLSTSAVSATAYFRIPPDRVVELGTQIEI</sequence>
<dbReference type="Pfam" id="PF02705">
    <property type="entry name" value="K_trans"/>
    <property type="match status" value="1"/>
</dbReference>
<dbReference type="HAMAP" id="MF_01522">
    <property type="entry name" value="Kup"/>
    <property type="match status" value="1"/>
</dbReference>
<comment type="similarity">
    <text evidence="2 13">Belongs to the HAK/KUP transporter (TC 2.A.72) family.</text>
</comment>
<keyword evidence="17" id="KW-1185">Reference proteome</keyword>
<feature type="domain" description="K+ potassium transporter C-terminal" evidence="15">
    <location>
        <begin position="490"/>
        <end position="638"/>
    </location>
</feature>
<feature type="transmembrane region" description="Helical" evidence="13">
    <location>
        <begin position="302"/>
        <end position="326"/>
    </location>
</feature>
<keyword evidence="9 13" id="KW-0630">Potassium</keyword>
<feature type="transmembrane region" description="Helical" evidence="13">
    <location>
        <begin position="26"/>
        <end position="45"/>
    </location>
</feature>
<keyword evidence="4 13" id="KW-1003">Cell membrane</keyword>
<feature type="transmembrane region" description="Helical" evidence="13">
    <location>
        <begin position="380"/>
        <end position="404"/>
    </location>
</feature>
<keyword evidence="7 13" id="KW-0812">Transmembrane</keyword>
<evidence type="ECO:0000256" key="13">
    <source>
        <dbReference type="HAMAP-Rule" id="MF_01522"/>
    </source>
</evidence>
<evidence type="ECO:0000256" key="7">
    <source>
        <dbReference type="ARBA" id="ARBA00022692"/>
    </source>
</evidence>
<feature type="transmembrane region" description="Helical" evidence="13">
    <location>
        <begin position="226"/>
        <end position="250"/>
    </location>
</feature>